<sequence length="59" mass="6617">MPHFSRLTSTFTSTGAHIYSVGYSVYVSLKKKNSPIVIAEANLCQGSQHCPHFTLYFHI</sequence>
<dbReference type="EMBL" id="GBXM01091710">
    <property type="protein sequence ID" value="JAH16867.1"/>
    <property type="molecule type" value="Transcribed_RNA"/>
</dbReference>
<name>A0A0E9QK43_ANGAN</name>
<proteinExistence type="predicted"/>
<accession>A0A0E9QK43</accession>
<protein>
    <submittedName>
        <fullName evidence="1">Uncharacterized protein</fullName>
    </submittedName>
</protein>
<organism evidence="1">
    <name type="scientific">Anguilla anguilla</name>
    <name type="common">European freshwater eel</name>
    <name type="synonym">Muraena anguilla</name>
    <dbReference type="NCBI Taxonomy" id="7936"/>
    <lineage>
        <taxon>Eukaryota</taxon>
        <taxon>Metazoa</taxon>
        <taxon>Chordata</taxon>
        <taxon>Craniata</taxon>
        <taxon>Vertebrata</taxon>
        <taxon>Euteleostomi</taxon>
        <taxon>Actinopterygii</taxon>
        <taxon>Neopterygii</taxon>
        <taxon>Teleostei</taxon>
        <taxon>Anguilliformes</taxon>
        <taxon>Anguillidae</taxon>
        <taxon>Anguilla</taxon>
    </lineage>
</organism>
<reference evidence="1" key="1">
    <citation type="submission" date="2014-11" db="EMBL/GenBank/DDBJ databases">
        <authorList>
            <person name="Amaro Gonzalez C."/>
        </authorList>
    </citation>
    <scope>NUCLEOTIDE SEQUENCE</scope>
</reference>
<evidence type="ECO:0000313" key="1">
    <source>
        <dbReference type="EMBL" id="JAH16867.1"/>
    </source>
</evidence>
<reference evidence="1" key="2">
    <citation type="journal article" date="2015" name="Fish Shellfish Immunol.">
        <title>Early steps in the European eel (Anguilla anguilla)-Vibrio vulnificus interaction in the gills: Role of the RtxA13 toxin.</title>
        <authorList>
            <person name="Callol A."/>
            <person name="Pajuelo D."/>
            <person name="Ebbesson L."/>
            <person name="Teles M."/>
            <person name="MacKenzie S."/>
            <person name="Amaro C."/>
        </authorList>
    </citation>
    <scope>NUCLEOTIDE SEQUENCE</scope>
</reference>
<dbReference type="AlphaFoldDB" id="A0A0E9QK43"/>